<reference evidence="3" key="1">
    <citation type="journal article" date="2017" name="Plant J.">
        <title>The pomegranate (Punica granatum L.) genome and the genomics of punicalagin biosynthesis.</title>
        <authorList>
            <person name="Qin G."/>
            <person name="Xu C."/>
            <person name="Ming R."/>
            <person name="Tang H."/>
            <person name="Guyot R."/>
            <person name="Kramer E.M."/>
            <person name="Hu Y."/>
            <person name="Yi X."/>
            <person name="Qi Y."/>
            <person name="Xu X."/>
            <person name="Gao Z."/>
            <person name="Pan H."/>
            <person name="Jian J."/>
            <person name="Tian Y."/>
            <person name="Yue Z."/>
            <person name="Xu Y."/>
        </authorList>
    </citation>
    <scope>NUCLEOTIDE SEQUENCE [LARGE SCALE GENOMIC DNA]</scope>
    <source>
        <strain evidence="3">cv. Dabenzi</strain>
    </source>
</reference>
<feature type="region of interest" description="Disordered" evidence="1">
    <location>
        <begin position="82"/>
        <end position="104"/>
    </location>
</feature>
<dbReference type="AlphaFoldDB" id="A0A218VQE3"/>
<accession>A0A218VQE3</accession>
<feature type="region of interest" description="Disordered" evidence="1">
    <location>
        <begin position="32"/>
        <end position="61"/>
    </location>
</feature>
<sequence length="104" mass="11665">MGLFRSMKKKGKRSLTRIHFFSYLGLLVRRHSTIQSQSRKGRRPTRGLKAADDPLKGENAGDRMMSALKASTRGQTKQLIRRVGGTRPVQHPGGMVNKKRFSSA</sequence>
<comment type="caution">
    <text evidence="2">The sequence shown here is derived from an EMBL/GenBank/DDBJ whole genome shotgun (WGS) entry which is preliminary data.</text>
</comment>
<evidence type="ECO:0000313" key="3">
    <source>
        <dbReference type="Proteomes" id="UP000197138"/>
    </source>
</evidence>
<protein>
    <submittedName>
        <fullName evidence="2">Uncharacterized protein</fullName>
    </submittedName>
</protein>
<evidence type="ECO:0000313" key="2">
    <source>
        <dbReference type="EMBL" id="OWM62556.1"/>
    </source>
</evidence>
<name>A0A218VQE3_PUNGR</name>
<feature type="compositionally biased region" description="Basic and acidic residues" evidence="1">
    <location>
        <begin position="49"/>
        <end position="61"/>
    </location>
</feature>
<dbReference type="EMBL" id="MTKT01017251">
    <property type="protein sequence ID" value="OWM62556.1"/>
    <property type="molecule type" value="Genomic_DNA"/>
</dbReference>
<dbReference type="Proteomes" id="UP000197138">
    <property type="component" value="Unassembled WGS sequence"/>
</dbReference>
<evidence type="ECO:0000256" key="1">
    <source>
        <dbReference type="SAM" id="MobiDB-lite"/>
    </source>
</evidence>
<proteinExistence type="predicted"/>
<organism evidence="2 3">
    <name type="scientific">Punica granatum</name>
    <name type="common">Pomegranate</name>
    <dbReference type="NCBI Taxonomy" id="22663"/>
    <lineage>
        <taxon>Eukaryota</taxon>
        <taxon>Viridiplantae</taxon>
        <taxon>Streptophyta</taxon>
        <taxon>Embryophyta</taxon>
        <taxon>Tracheophyta</taxon>
        <taxon>Spermatophyta</taxon>
        <taxon>Magnoliopsida</taxon>
        <taxon>eudicotyledons</taxon>
        <taxon>Gunneridae</taxon>
        <taxon>Pentapetalae</taxon>
        <taxon>rosids</taxon>
        <taxon>malvids</taxon>
        <taxon>Myrtales</taxon>
        <taxon>Lythraceae</taxon>
        <taxon>Punica</taxon>
    </lineage>
</organism>
<gene>
    <name evidence="2" type="ORF">CDL15_Pgr000060</name>
</gene>